<proteinExistence type="inferred from homology"/>
<dbReference type="Pfam" id="PF18075">
    <property type="entry name" value="FtsX_ECD"/>
    <property type="match status" value="1"/>
</dbReference>
<dbReference type="InterPro" id="IPR004513">
    <property type="entry name" value="FtsX"/>
</dbReference>
<dbReference type="NCBIfam" id="TIGR00439">
    <property type="entry name" value="FtsX_Gneg"/>
    <property type="match status" value="1"/>
</dbReference>
<keyword evidence="9 13" id="KW-1133">Transmembrane helix</keyword>
<evidence type="ECO:0000256" key="3">
    <source>
        <dbReference type="ARBA" id="ARBA00011160"/>
    </source>
</evidence>
<evidence type="ECO:0000256" key="2">
    <source>
        <dbReference type="ARBA" id="ARBA00007379"/>
    </source>
</evidence>
<evidence type="ECO:0000256" key="1">
    <source>
        <dbReference type="ARBA" id="ARBA00004429"/>
    </source>
</evidence>
<protein>
    <recommendedName>
        <fullName evidence="4 12">Cell division protein FtsX</fullName>
    </recommendedName>
</protein>
<evidence type="ECO:0000256" key="13">
    <source>
        <dbReference type="SAM" id="Phobius"/>
    </source>
</evidence>
<dbReference type="Gene3D" id="3.30.70.3040">
    <property type="match status" value="1"/>
</dbReference>
<dbReference type="PANTHER" id="PTHR47755:SF1">
    <property type="entry name" value="CELL DIVISION PROTEIN FTSX"/>
    <property type="match status" value="1"/>
</dbReference>
<dbReference type="AlphaFoldDB" id="A0A7D9D108"/>
<evidence type="ECO:0000256" key="8">
    <source>
        <dbReference type="ARBA" id="ARBA00022692"/>
    </source>
</evidence>
<evidence type="ECO:0000256" key="10">
    <source>
        <dbReference type="ARBA" id="ARBA00023136"/>
    </source>
</evidence>
<dbReference type="GO" id="GO:0005886">
    <property type="term" value="C:plasma membrane"/>
    <property type="evidence" value="ECO:0007669"/>
    <property type="project" value="UniProtKB-SubCell"/>
</dbReference>
<accession>A0A7D9D108</accession>
<organism evidence="16">
    <name type="scientific">uncultured Woeseiaceae bacterium</name>
    <dbReference type="NCBI Taxonomy" id="1983305"/>
    <lineage>
        <taxon>Bacteria</taxon>
        <taxon>Pseudomonadati</taxon>
        <taxon>Pseudomonadota</taxon>
        <taxon>Gammaproteobacteria</taxon>
        <taxon>Woeseiales</taxon>
        <taxon>Woeseiaceae</taxon>
        <taxon>environmental samples</taxon>
    </lineage>
</organism>
<keyword evidence="8 13" id="KW-0812">Transmembrane</keyword>
<evidence type="ECO:0000256" key="5">
    <source>
        <dbReference type="ARBA" id="ARBA00022475"/>
    </source>
</evidence>
<comment type="subcellular location">
    <subcellularLocation>
        <location evidence="1">Cell inner membrane</location>
        <topology evidence="1">Multi-pass membrane protein</topology>
    </subcellularLocation>
</comment>
<keyword evidence="7 12" id="KW-0132">Cell division</keyword>
<dbReference type="EMBL" id="LR633966">
    <property type="protein sequence ID" value="VUX54901.1"/>
    <property type="molecule type" value="Genomic_DNA"/>
</dbReference>
<dbReference type="PANTHER" id="PTHR47755">
    <property type="entry name" value="CELL DIVISION PROTEIN FTSX"/>
    <property type="match status" value="1"/>
</dbReference>
<name>A0A7D9D108_9GAMM</name>
<keyword evidence="11 12" id="KW-0131">Cell cycle</keyword>
<feature type="transmembrane region" description="Helical" evidence="13">
    <location>
        <begin position="189"/>
        <end position="210"/>
    </location>
</feature>
<evidence type="ECO:0000256" key="11">
    <source>
        <dbReference type="ARBA" id="ARBA00023306"/>
    </source>
</evidence>
<evidence type="ECO:0000259" key="15">
    <source>
        <dbReference type="Pfam" id="PF18075"/>
    </source>
</evidence>
<evidence type="ECO:0000256" key="4">
    <source>
        <dbReference type="ARBA" id="ARBA00021907"/>
    </source>
</evidence>
<evidence type="ECO:0000256" key="6">
    <source>
        <dbReference type="ARBA" id="ARBA00022519"/>
    </source>
</evidence>
<comment type="subunit">
    <text evidence="3">Forms a membrane-associated complex with FtsE.</text>
</comment>
<dbReference type="Pfam" id="PF02687">
    <property type="entry name" value="FtsX"/>
    <property type="match status" value="1"/>
</dbReference>
<reference evidence="16" key="1">
    <citation type="submission" date="2019-07" db="EMBL/GenBank/DDBJ databases">
        <authorList>
            <person name="Weber M."/>
            <person name="Kostadinov I."/>
            <person name="Kostadinov D I."/>
        </authorList>
    </citation>
    <scope>NUCLEOTIDE SEQUENCE</scope>
    <source>
        <strain evidence="16">Gfbio:sag-sample-b02:053724c1-46a9-4a36-b237-ea2bf867836b</strain>
    </source>
</reference>
<dbReference type="InterPro" id="IPR040690">
    <property type="entry name" value="FtsX_ECD"/>
</dbReference>
<feature type="domain" description="FtsX extracellular" evidence="15">
    <location>
        <begin position="81"/>
        <end position="169"/>
    </location>
</feature>
<comment type="function">
    <text evidence="12">Part of the ABC transporter FtsEX involved in cellular division.</text>
</comment>
<keyword evidence="6 12" id="KW-0997">Cell inner membrane</keyword>
<evidence type="ECO:0000256" key="12">
    <source>
        <dbReference type="PIRNR" id="PIRNR003097"/>
    </source>
</evidence>
<evidence type="ECO:0000256" key="9">
    <source>
        <dbReference type="ARBA" id="ARBA00022989"/>
    </source>
</evidence>
<dbReference type="GO" id="GO:0032153">
    <property type="term" value="C:cell division site"/>
    <property type="evidence" value="ECO:0007669"/>
    <property type="project" value="TreeGrafter"/>
</dbReference>
<feature type="transmembrane region" description="Helical" evidence="13">
    <location>
        <begin position="44"/>
        <end position="65"/>
    </location>
</feature>
<feature type="domain" description="ABC3 transporter permease C-terminal" evidence="14">
    <location>
        <begin position="198"/>
        <end position="318"/>
    </location>
</feature>
<keyword evidence="10 12" id="KW-0472">Membrane</keyword>
<keyword evidence="5 12" id="KW-1003">Cell membrane</keyword>
<feature type="transmembrane region" description="Helical" evidence="13">
    <location>
        <begin position="293"/>
        <end position="311"/>
    </location>
</feature>
<evidence type="ECO:0000313" key="16">
    <source>
        <dbReference type="EMBL" id="VUX54901.1"/>
    </source>
</evidence>
<dbReference type="InterPro" id="IPR047590">
    <property type="entry name" value="FtsX_proteobact-type"/>
</dbReference>
<comment type="similarity">
    <text evidence="2 12">Belongs to the ABC-4 integral membrane protein family. FtsX subfamily.</text>
</comment>
<evidence type="ECO:0000256" key="7">
    <source>
        <dbReference type="ARBA" id="ARBA00022618"/>
    </source>
</evidence>
<evidence type="ECO:0000259" key="14">
    <source>
        <dbReference type="Pfam" id="PF02687"/>
    </source>
</evidence>
<feature type="transmembrane region" description="Helical" evidence="13">
    <location>
        <begin position="246"/>
        <end position="264"/>
    </location>
</feature>
<gene>
    <name evidence="16" type="primary">ftsX</name>
    <name evidence="16" type="ORF">JTBB02_V1_20030</name>
</gene>
<sequence length="321" mass="34543">MAAMKSSAALTASRPSGALASWAMRHVSTASSALGRLARQPFASLMTILVIAVTLALPAALHLLIKNAQSISASWDNALDFSVYLKADTSINDARRLVDIIRQRADIEQVTLISSDEALAKFRDQSGFGEALDHLTVNPLPHTLVVRPGSANTEDSMALLNEELGNLPEADFVQVDTEWVRRFHAILDILQRSVAIGAALLGAAIIVIIGNTIRLDIQNRREEIEVTKLIGASNAFVRRPFLYSGLWYGLGGGLLALALVRYGLFAMEAPVTRLAGLYSSPFTVLSLDPAESLLIVGVGVTLGLAGSWVAAARHMRRIEPR</sequence>
<dbReference type="GO" id="GO:0051301">
    <property type="term" value="P:cell division"/>
    <property type="evidence" value="ECO:0007669"/>
    <property type="project" value="UniProtKB-KW"/>
</dbReference>
<dbReference type="PIRSF" id="PIRSF003097">
    <property type="entry name" value="FtsX"/>
    <property type="match status" value="1"/>
</dbReference>
<dbReference type="InterPro" id="IPR003838">
    <property type="entry name" value="ABC3_permease_C"/>
</dbReference>